<proteinExistence type="predicted"/>
<dbReference type="EMBL" id="GBRH01234518">
    <property type="protein sequence ID" value="JAD63377.1"/>
    <property type="molecule type" value="Transcribed_RNA"/>
</dbReference>
<accession>A0A0A9BVS3</accession>
<protein>
    <submittedName>
        <fullName evidence="1">Uncharacterized protein</fullName>
    </submittedName>
</protein>
<name>A0A0A9BVS3_ARUDO</name>
<sequence>MLRESALGHFTQRQNCCSSTGSEPVCSHTTKFFTTSEIALDLAPSLLRLAFRRFSSTSTLVSPLLCSALLLPCC</sequence>
<evidence type="ECO:0000313" key="1">
    <source>
        <dbReference type="EMBL" id="JAD63377.1"/>
    </source>
</evidence>
<organism evidence="1">
    <name type="scientific">Arundo donax</name>
    <name type="common">Giant reed</name>
    <name type="synonym">Donax arundinaceus</name>
    <dbReference type="NCBI Taxonomy" id="35708"/>
    <lineage>
        <taxon>Eukaryota</taxon>
        <taxon>Viridiplantae</taxon>
        <taxon>Streptophyta</taxon>
        <taxon>Embryophyta</taxon>
        <taxon>Tracheophyta</taxon>
        <taxon>Spermatophyta</taxon>
        <taxon>Magnoliopsida</taxon>
        <taxon>Liliopsida</taxon>
        <taxon>Poales</taxon>
        <taxon>Poaceae</taxon>
        <taxon>PACMAD clade</taxon>
        <taxon>Arundinoideae</taxon>
        <taxon>Arundineae</taxon>
        <taxon>Arundo</taxon>
    </lineage>
</organism>
<reference evidence="1" key="2">
    <citation type="journal article" date="2015" name="Data Brief">
        <title>Shoot transcriptome of the giant reed, Arundo donax.</title>
        <authorList>
            <person name="Barrero R.A."/>
            <person name="Guerrero F.D."/>
            <person name="Moolhuijzen P."/>
            <person name="Goolsby J.A."/>
            <person name="Tidwell J."/>
            <person name="Bellgard S.E."/>
            <person name="Bellgard M.I."/>
        </authorList>
    </citation>
    <scope>NUCLEOTIDE SEQUENCE</scope>
    <source>
        <tissue evidence="1">Shoot tissue taken approximately 20 cm above the soil surface</tissue>
    </source>
</reference>
<dbReference type="AlphaFoldDB" id="A0A0A9BVS3"/>
<reference evidence="1" key="1">
    <citation type="submission" date="2014-09" db="EMBL/GenBank/DDBJ databases">
        <authorList>
            <person name="Magalhaes I.L.F."/>
            <person name="Oliveira U."/>
            <person name="Santos F.R."/>
            <person name="Vidigal T.H.D.A."/>
            <person name="Brescovit A.D."/>
            <person name="Santos A.J."/>
        </authorList>
    </citation>
    <scope>NUCLEOTIDE SEQUENCE</scope>
    <source>
        <tissue evidence="1">Shoot tissue taken approximately 20 cm above the soil surface</tissue>
    </source>
</reference>